<organism evidence="2">
    <name type="scientific">Brassica campestris</name>
    <name type="common">Field mustard</name>
    <dbReference type="NCBI Taxonomy" id="3711"/>
    <lineage>
        <taxon>Eukaryota</taxon>
        <taxon>Viridiplantae</taxon>
        <taxon>Streptophyta</taxon>
        <taxon>Embryophyta</taxon>
        <taxon>Tracheophyta</taxon>
        <taxon>Spermatophyta</taxon>
        <taxon>Magnoliopsida</taxon>
        <taxon>eudicotyledons</taxon>
        <taxon>Gunneridae</taxon>
        <taxon>Pentapetalae</taxon>
        <taxon>rosids</taxon>
        <taxon>malvids</taxon>
        <taxon>Brassicales</taxon>
        <taxon>Brassicaceae</taxon>
        <taxon>Brassiceae</taxon>
        <taxon>Brassica</taxon>
    </lineage>
</organism>
<dbReference type="Proteomes" id="UP000694005">
    <property type="component" value="Chromosome A08"/>
</dbReference>
<protein>
    <submittedName>
        <fullName evidence="1">Uncharacterized protein</fullName>
    </submittedName>
</protein>
<dbReference type="Gramene" id="A08p12150.2_BraZ1">
    <property type="protein sequence ID" value="A08p12150.2_BraZ1.CDS.1"/>
    <property type="gene ID" value="A08g12150.2_BraZ1"/>
</dbReference>
<name>A0A3P6BLR7_BRACM</name>
<feature type="non-terminal residue" evidence="2">
    <location>
        <position position="1"/>
    </location>
</feature>
<evidence type="ECO:0000313" key="1">
    <source>
        <dbReference type="EMBL" id="CAG7897549.1"/>
    </source>
</evidence>
<feature type="non-terminal residue" evidence="2">
    <location>
        <position position="63"/>
    </location>
</feature>
<proteinExistence type="predicted"/>
<evidence type="ECO:0000313" key="2">
    <source>
        <dbReference type="EMBL" id="VDD03588.1"/>
    </source>
</evidence>
<dbReference type="EMBL" id="LS974624">
    <property type="protein sequence ID" value="CAG7897549.1"/>
    <property type="molecule type" value="Genomic_DNA"/>
</dbReference>
<reference evidence="2" key="1">
    <citation type="submission" date="2018-11" db="EMBL/GenBank/DDBJ databases">
        <authorList>
            <consortium name="Genoscope - CEA"/>
            <person name="William W."/>
        </authorList>
    </citation>
    <scope>NUCLEOTIDE SEQUENCE</scope>
</reference>
<accession>A0A3P6BLR7</accession>
<dbReference type="AlphaFoldDB" id="A0A3P6BLR7"/>
<dbReference type="EMBL" id="LR031575">
    <property type="protein sequence ID" value="VDD03588.1"/>
    <property type="molecule type" value="Genomic_DNA"/>
</dbReference>
<gene>
    <name evidence="2" type="ORF">BRAA08T33065Z</name>
    <name evidence="1" type="ORF">BRAPAZ1V2_A08P12150.2</name>
</gene>
<sequence length="63" mass="7325">VELEYFNLFEAAKEGGWLGHYCLYMVYFLSTPEYSCVTASTMRLTSRPILTMSKMRLIPSDVY</sequence>